<comment type="caution">
    <text evidence="2">The sequence shown here is derived from an EMBL/GenBank/DDBJ whole genome shotgun (WGS) entry which is preliminary data.</text>
</comment>
<reference evidence="2 3" key="1">
    <citation type="submission" date="2024-06" db="EMBL/GenBank/DDBJ databases">
        <authorList>
            <person name="Pan Q."/>
            <person name="Wen M."/>
            <person name="Jouanno E."/>
            <person name="Zahm M."/>
            <person name="Klopp C."/>
            <person name="Cabau C."/>
            <person name="Louis A."/>
            <person name="Berthelot C."/>
            <person name="Parey E."/>
            <person name="Roest Crollius H."/>
            <person name="Montfort J."/>
            <person name="Robinson-Rechavi M."/>
            <person name="Bouchez O."/>
            <person name="Lampietro C."/>
            <person name="Lopez Roques C."/>
            <person name="Donnadieu C."/>
            <person name="Postlethwait J."/>
            <person name="Bobe J."/>
            <person name="Verreycken H."/>
            <person name="Guiguen Y."/>
        </authorList>
    </citation>
    <scope>NUCLEOTIDE SEQUENCE [LARGE SCALE GENOMIC DNA]</scope>
    <source>
        <strain evidence="2">Up_M1</strain>
        <tissue evidence="2">Testis</tissue>
    </source>
</reference>
<evidence type="ECO:0000256" key="1">
    <source>
        <dbReference type="SAM" id="MobiDB-lite"/>
    </source>
</evidence>
<dbReference type="EMBL" id="JAGEUA010000001">
    <property type="protein sequence ID" value="KAL1023705.1"/>
    <property type="molecule type" value="Genomic_DNA"/>
</dbReference>
<evidence type="ECO:0000313" key="3">
    <source>
        <dbReference type="Proteomes" id="UP001557470"/>
    </source>
</evidence>
<protein>
    <submittedName>
        <fullName evidence="2">Uncharacterized protein</fullName>
    </submittedName>
</protein>
<dbReference type="AlphaFoldDB" id="A0ABD0Y4B7"/>
<proteinExistence type="predicted"/>
<name>A0ABD0Y4B7_UMBPY</name>
<dbReference type="Proteomes" id="UP001557470">
    <property type="component" value="Unassembled WGS sequence"/>
</dbReference>
<organism evidence="2 3">
    <name type="scientific">Umbra pygmaea</name>
    <name type="common">Eastern mudminnow</name>
    <dbReference type="NCBI Taxonomy" id="75934"/>
    <lineage>
        <taxon>Eukaryota</taxon>
        <taxon>Metazoa</taxon>
        <taxon>Chordata</taxon>
        <taxon>Craniata</taxon>
        <taxon>Vertebrata</taxon>
        <taxon>Euteleostomi</taxon>
        <taxon>Actinopterygii</taxon>
        <taxon>Neopterygii</taxon>
        <taxon>Teleostei</taxon>
        <taxon>Protacanthopterygii</taxon>
        <taxon>Esociformes</taxon>
        <taxon>Umbridae</taxon>
        <taxon>Umbra</taxon>
    </lineage>
</organism>
<gene>
    <name evidence="2" type="ORF">UPYG_G00044840</name>
</gene>
<evidence type="ECO:0000313" key="2">
    <source>
        <dbReference type="EMBL" id="KAL1023705.1"/>
    </source>
</evidence>
<feature type="region of interest" description="Disordered" evidence="1">
    <location>
        <begin position="1"/>
        <end position="109"/>
    </location>
</feature>
<keyword evidence="3" id="KW-1185">Reference proteome</keyword>
<sequence length="109" mass="11660">MKRKMSVTGENMLPNFSKRKAQQMQLQATALSVHPHTPEPALLPTEEASLPPRRPSPAAAPWTRHSTAPSVGPAPAHVPSPRPGSCHSAREAPARRTAARHLQSAGSCH</sequence>
<feature type="compositionally biased region" description="Low complexity" evidence="1">
    <location>
        <begin position="48"/>
        <end position="61"/>
    </location>
</feature>
<accession>A0ABD0Y4B7</accession>